<evidence type="ECO:0000313" key="14">
    <source>
        <dbReference type="EMBL" id="GAG67151.1"/>
    </source>
</evidence>
<comment type="subcellular location">
    <subcellularLocation>
        <location evidence="2">Cytoplasm</location>
    </subcellularLocation>
</comment>
<dbReference type="InterPro" id="IPR029057">
    <property type="entry name" value="PRTase-like"/>
</dbReference>
<proteinExistence type="inferred from homology"/>
<sequence length="184" mass="20703">MLKNNEIDEILITEEEIREKVTELGKKIAQDYKGKDLVFIGVLRGAIIFMADLARAISIPMIFDFMAISSYGAATESSGVVRILKDLDETITGKNVLVVEDIVDTGLTLDYLLRILKSRKPASLKVCTFLNKSARRKVEVRVDYLGFDIPNKFVVGYGLDYAGKFRNVPFVFTLNPEIYKGELK</sequence>
<evidence type="ECO:0000256" key="4">
    <source>
        <dbReference type="ARBA" id="ARBA00008391"/>
    </source>
</evidence>
<dbReference type="InterPro" id="IPR000836">
    <property type="entry name" value="PRTase_dom"/>
</dbReference>
<dbReference type="GO" id="GO:0032264">
    <property type="term" value="P:IMP salvage"/>
    <property type="evidence" value="ECO:0007669"/>
    <property type="project" value="TreeGrafter"/>
</dbReference>
<dbReference type="Gene3D" id="3.40.50.2020">
    <property type="match status" value="1"/>
</dbReference>
<dbReference type="InterPro" id="IPR005904">
    <property type="entry name" value="Hxn_phspho_trans"/>
</dbReference>
<comment type="pathway">
    <text evidence="3">Purine metabolism; IMP biosynthesis via salvage pathway; IMP from hypoxanthine: step 1/1.</text>
</comment>
<feature type="domain" description="Phosphoribosyltransferase" evidence="13">
    <location>
        <begin position="16"/>
        <end position="161"/>
    </location>
</feature>
<evidence type="ECO:0000259" key="13">
    <source>
        <dbReference type="Pfam" id="PF00156"/>
    </source>
</evidence>
<protein>
    <recommendedName>
        <fullName evidence="5">hypoxanthine phosphoribosyltransferase</fullName>
        <ecNumber evidence="5">2.4.2.8</ecNumber>
    </recommendedName>
</protein>
<evidence type="ECO:0000256" key="10">
    <source>
        <dbReference type="ARBA" id="ARBA00022726"/>
    </source>
</evidence>
<organism evidence="14">
    <name type="scientific">marine sediment metagenome</name>
    <dbReference type="NCBI Taxonomy" id="412755"/>
    <lineage>
        <taxon>unclassified sequences</taxon>
        <taxon>metagenomes</taxon>
        <taxon>ecological metagenomes</taxon>
    </lineage>
</organism>
<evidence type="ECO:0000256" key="11">
    <source>
        <dbReference type="ARBA" id="ARBA00022741"/>
    </source>
</evidence>
<evidence type="ECO:0000256" key="7">
    <source>
        <dbReference type="ARBA" id="ARBA00022676"/>
    </source>
</evidence>
<dbReference type="CDD" id="cd06223">
    <property type="entry name" value="PRTases_typeI"/>
    <property type="match status" value="1"/>
</dbReference>
<dbReference type="EMBL" id="BART01000193">
    <property type="protein sequence ID" value="GAG67151.1"/>
    <property type="molecule type" value="Genomic_DNA"/>
</dbReference>
<comment type="caution">
    <text evidence="14">The sequence shown here is derived from an EMBL/GenBank/DDBJ whole genome shotgun (WGS) entry which is preliminary data.</text>
</comment>
<dbReference type="AlphaFoldDB" id="X1B556"/>
<dbReference type="FunFam" id="3.40.50.2020:FF:000006">
    <property type="entry name" value="Hypoxanthine phosphoribosyltransferase"/>
    <property type="match status" value="1"/>
</dbReference>
<keyword evidence="12" id="KW-0460">Magnesium</keyword>
<keyword evidence="7" id="KW-0328">Glycosyltransferase</keyword>
<dbReference type="PANTHER" id="PTHR43340">
    <property type="entry name" value="HYPOXANTHINE-GUANINE PHOSPHORIBOSYLTRANSFERASE"/>
    <property type="match status" value="1"/>
</dbReference>
<dbReference type="GO" id="GO:0006166">
    <property type="term" value="P:purine ribonucleoside salvage"/>
    <property type="evidence" value="ECO:0007669"/>
    <property type="project" value="UniProtKB-KW"/>
</dbReference>
<keyword evidence="11" id="KW-0547">Nucleotide-binding</keyword>
<dbReference type="NCBIfam" id="TIGR01203">
    <property type="entry name" value="HGPRTase"/>
    <property type="match status" value="1"/>
</dbReference>
<accession>X1B556</accession>
<evidence type="ECO:0000256" key="3">
    <source>
        <dbReference type="ARBA" id="ARBA00004669"/>
    </source>
</evidence>
<keyword evidence="8" id="KW-0808">Transferase</keyword>
<evidence type="ECO:0000256" key="12">
    <source>
        <dbReference type="ARBA" id="ARBA00022842"/>
    </source>
</evidence>
<dbReference type="Pfam" id="PF00156">
    <property type="entry name" value="Pribosyltran"/>
    <property type="match status" value="1"/>
</dbReference>
<evidence type="ECO:0000256" key="6">
    <source>
        <dbReference type="ARBA" id="ARBA00022490"/>
    </source>
</evidence>
<dbReference type="SUPFAM" id="SSF53271">
    <property type="entry name" value="PRTase-like"/>
    <property type="match status" value="1"/>
</dbReference>
<name>X1B556_9ZZZZ</name>
<dbReference type="GO" id="GO:0005829">
    <property type="term" value="C:cytosol"/>
    <property type="evidence" value="ECO:0007669"/>
    <property type="project" value="TreeGrafter"/>
</dbReference>
<dbReference type="PANTHER" id="PTHR43340:SF1">
    <property type="entry name" value="HYPOXANTHINE PHOSPHORIBOSYLTRANSFERASE"/>
    <property type="match status" value="1"/>
</dbReference>
<evidence type="ECO:0000256" key="1">
    <source>
        <dbReference type="ARBA" id="ARBA00001946"/>
    </source>
</evidence>
<evidence type="ECO:0000256" key="5">
    <source>
        <dbReference type="ARBA" id="ARBA00011895"/>
    </source>
</evidence>
<evidence type="ECO:0000256" key="2">
    <source>
        <dbReference type="ARBA" id="ARBA00004496"/>
    </source>
</evidence>
<dbReference type="GO" id="GO:0032263">
    <property type="term" value="P:GMP salvage"/>
    <property type="evidence" value="ECO:0007669"/>
    <property type="project" value="TreeGrafter"/>
</dbReference>
<dbReference type="GO" id="GO:0004422">
    <property type="term" value="F:hypoxanthine phosphoribosyltransferase activity"/>
    <property type="evidence" value="ECO:0007669"/>
    <property type="project" value="InterPro"/>
</dbReference>
<dbReference type="GO" id="GO:0000287">
    <property type="term" value="F:magnesium ion binding"/>
    <property type="evidence" value="ECO:0007669"/>
    <property type="project" value="TreeGrafter"/>
</dbReference>
<keyword evidence="9" id="KW-0479">Metal-binding</keyword>
<dbReference type="GO" id="GO:0046100">
    <property type="term" value="P:hypoxanthine metabolic process"/>
    <property type="evidence" value="ECO:0007669"/>
    <property type="project" value="TreeGrafter"/>
</dbReference>
<evidence type="ECO:0000256" key="8">
    <source>
        <dbReference type="ARBA" id="ARBA00022679"/>
    </source>
</evidence>
<keyword evidence="6" id="KW-0963">Cytoplasm</keyword>
<keyword evidence="10" id="KW-0660">Purine salvage</keyword>
<dbReference type="GO" id="GO:0000166">
    <property type="term" value="F:nucleotide binding"/>
    <property type="evidence" value="ECO:0007669"/>
    <property type="project" value="UniProtKB-KW"/>
</dbReference>
<reference evidence="14" key="1">
    <citation type="journal article" date="2014" name="Front. Microbiol.">
        <title>High frequency of phylogenetically diverse reductive dehalogenase-homologous genes in deep subseafloor sedimentary metagenomes.</title>
        <authorList>
            <person name="Kawai M."/>
            <person name="Futagami T."/>
            <person name="Toyoda A."/>
            <person name="Takaki Y."/>
            <person name="Nishi S."/>
            <person name="Hori S."/>
            <person name="Arai W."/>
            <person name="Tsubouchi T."/>
            <person name="Morono Y."/>
            <person name="Uchiyama I."/>
            <person name="Ito T."/>
            <person name="Fujiyama A."/>
            <person name="Inagaki F."/>
            <person name="Takami H."/>
        </authorList>
    </citation>
    <scope>NUCLEOTIDE SEQUENCE</scope>
    <source>
        <strain evidence="14">Expedition CK06-06</strain>
    </source>
</reference>
<evidence type="ECO:0000256" key="9">
    <source>
        <dbReference type="ARBA" id="ARBA00022723"/>
    </source>
</evidence>
<dbReference type="EC" id="2.4.2.8" evidence="5"/>
<comment type="similarity">
    <text evidence="4">Belongs to the purine/pyrimidine phosphoribosyltransferase family.</text>
</comment>
<dbReference type="InterPro" id="IPR050408">
    <property type="entry name" value="HGPRT"/>
</dbReference>
<comment type="cofactor">
    <cofactor evidence="1">
        <name>Mg(2+)</name>
        <dbReference type="ChEBI" id="CHEBI:18420"/>
    </cofactor>
</comment>
<dbReference type="GO" id="GO:0006178">
    <property type="term" value="P:guanine salvage"/>
    <property type="evidence" value="ECO:0007669"/>
    <property type="project" value="TreeGrafter"/>
</dbReference>
<gene>
    <name evidence="14" type="ORF">S01H4_01131</name>
</gene>